<evidence type="ECO:0000256" key="9">
    <source>
        <dbReference type="PROSITE-ProRule" id="PRU00409"/>
    </source>
</evidence>
<feature type="domain" description="Lipoyl-binding" evidence="10">
    <location>
        <begin position="670"/>
        <end position="739"/>
    </location>
</feature>
<dbReference type="Proteomes" id="UP001151582">
    <property type="component" value="Unassembled WGS sequence"/>
</dbReference>
<dbReference type="Pfam" id="PF02786">
    <property type="entry name" value="CPSase_L_D2"/>
    <property type="match status" value="1"/>
</dbReference>
<dbReference type="InterPro" id="IPR050856">
    <property type="entry name" value="Biotin_carboxylase_complex"/>
</dbReference>
<evidence type="ECO:0000259" key="12">
    <source>
        <dbReference type="PROSITE" id="PS50979"/>
    </source>
</evidence>
<dbReference type="Gene3D" id="3.30.470.20">
    <property type="entry name" value="ATP-grasp fold, B domain"/>
    <property type="match status" value="1"/>
</dbReference>
<keyword evidence="4 9" id="KW-0547">Nucleotide-binding</keyword>
<sequence length="745" mass="81270">MSRPGVLCFAFPRASWPRAIRSPAWLLRTPARPHSTQAPKPLFDKILVANRGEIACRVMRTARRLGIKTVAVYSEADRFAQHVQMADEAHCVGPAASSQSYLNVDRILDVIHSTRAQAVHPGYGFLSENAEFSDRLHREGVTFIGPPASAIRAMGSKSESKYIMQDAKVPVVPGYHGDNQDPAYLKDQAANIGYPVLIKAVKGGGGKGMRIVRQPKDFDMMLESSRRESIKSFGDDKVLVEKYLERPRHVEVQVFADKQGNAVYLYERDCSVQRRHQKILEEAPAPHLSPEVRAQLGQKAVAAALAVNYEGAGTVEFIMDYDTQQFYFMEMNTRLQVEHPVTEMVTKTDLVQWQLEVAAGNPLPLTQAQIPLVGHAFEARIYAENPANDFLPDTGPLVHVATPPTGKVTSDTVRIDTGAVQGDQVSVHYDPMIAKLIVQGRDRAEALRYLCKALQEYQVVGLHTNINFLRSVVSHPAFVSGDVETGFIAKYEQELLGAPKAPSPLAVAQAALALGALSDANVRLDASSTDASSPWHSADAWRLNGCHQESVELVQSGASGARYTARLVFVEEGKCRVQITLPDESAIDFQSIDCRIQSVTSTIPNYTDAGVGAHSQLGTTVKLVTTLADRTASAVAVFTQDKVAVFSEGERADFVLPKPAYLDSNASEAAGSVKTPMPCKIAQVMVQAGENVEKNAPLVILEAMKMEHVIRAPFAGVVKEVYYQVGDMVPENKSLLAMEGNEAAE</sequence>
<dbReference type="SUPFAM" id="SSF56059">
    <property type="entry name" value="Glutathione synthetase ATP-binding domain-like"/>
    <property type="match status" value="1"/>
</dbReference>
<dbReference type="InterPro" id="IPR011053">
    <property type="entry name" value="Single_hybrid_motif"/>
</dbReference>
<evidence type="ECO:0000256" key="7">
    <source>
        <dbReference type="ARBA" id="ARBA00023128"/>
    </source>
</evidence>
<dbReference type="SUPFAM" id="SSF51246">
    <property type="entry name" value="Rudiment single hybrid motif"/>
    <property type="match status" value="1"/>
</dbReference>
<evidence type="ECO:0000256" key="8">
    <source>
        <dbReference type="ARBA" id="ARBA00023267"/>
    </source>
</evidence>
<feature type="domain" description="ATP-grasp" evidence="11">
    <location>
        <begin position="161"/>
        <end position="359"/>
    </location>
</feature>
<dbReference type="InterPro" id="IPR011054">
    <property type="entry name" value="Rudment_hybrid_motif"/>
</dbReference>
<dbReference type="Pfam" id="PF00289">
    <property type="entry name" value="Biotin_carb_N"/>
    <property type="match status" value="1"/>
</dbReference>
<evidence type="ECO:0000256" key="4">
    <source>
        <dbReference type="ARBA" id="ARBA00022741"/>
    </source>
</evidence>
<dbReference type="GO" id="GO:0005759">
    <property type="term" value="C:mitochondrial matrix"/>
    <property type="evidence" value="ECO:0007669"/>
    <property type="project" value="UniProtKB-SubCell"/>
</dbReference>
<dbReference type="Gene3D" id="3.40.50.20">
    <property type="match status" value="1"/>
</dbReference>
<dbReference type="InterPro" id="IPR013815">
    <property type="entry name" value="ATP_grasp_subdomain_1"/>
</dbReference>
<keyword evidence="5 9" id="KW-0067">ATP-binding</keyword>
<proteinExistence type="predicted"/>
<dbReference type="SMART" id="SM00878">
    <property type="entry name" value="Biotin_carb_C"/>
    <property type="match status" value="1"/>
</dbReference>
<evidence type="ECO:0000313" key="13">
    <source>
        <dbReference type="EMBL" id="KAJ1985202.1"/>
    </source>
</evidence>
<accession>A0A9W8B5T9</accession>
<dbReference type="InterPro" id="IPR011764">
    <property type="entry name" value="Biotin_carboxylation_dom"/>
</dbReference>
<gene>
    <name evidence="13" type="ORF">H4R34_000161</name>
</gene>
<name>A0A9W8B5T9_9FUNG</name>
<reference evidence="13" key="1">
    <citation type="submission" date="2022-07" db="EMBL/GenBank/DDBJ databases">
        <title>Phylogenomic reconstructions and comparative analyses of Kickxellomycotina fungi.</title>
        <authorList>
            <person name="Reynolds N.K."/>
            <person name="Stajich J.E."/>
            <person name="Barry K."/>
            <person name="Grigoriev I.V."/>
            <person name="Crous P."/>
            <person name="Smith M.E."/>
        </authorList>
    </citation>
    <scope>NUCLEOTIDE SEQUENCE</scope>
    <source>
        <strain evidence="13">RSA 567</strain>
    </source>
</reference>
<dbReference type="OrthoDB" id="196847at2759"/>
<dbReference type="PROSITE" id="PS00867">
    <property type="entry name" value="CPSASE_2"/>
    <property type="match status" value="1"/>
</dbReference>
<dbReference type="GO" id="GO:0046872">
    <property type="term" value="F:metal ion binding"/>
    <property type="evidence" value="ECO:0007669"/>
    <property type="project" value="InterPro"/>
</dbReference>
<dbReference type="FunFam" id="3.40.50.20:FF:000010">
    <property type="entry name" value="Propionyl-CoA carboxylase subunit alpha"/>
    <property type="match status" value="1"/>
</dbReference>
<keyword evidence="7" id="KW-0496">Mitochondrion</keyword>
<dbReference type="InterPro" id="IPR005479">
    <property type="entry name" value="CPAse_ATP-bd"/>
</dbReference>
<dbReference type="InterPro" id="IPR005482">
    <property type="entry name" value="Biotin_COase_C"/>
</dbReference>
<dbReference type="EMBL" id="JANBQB010000003">
    <property type="protein sequence ID" value="KAJ1985202.1"/>
    <property type="molecule type" value="Genomic_DNA"/>
</dbReference>
<dbReference type="PANTHER" id="PTHR18866">
    <property type="entry name" value="CARBOXYLASE:PYRUVATE/ACETYL-COA/PROPIONYL-COA CARBOXYLASE"/>
    <property type="match status" value="1"/>
</dbReference>
<protein>
    <submittedName>
        <fullName evidence="13">Uncharacterized protein</fullName>
    </submittedName>
</protein>
<evidence type="ECO:0000256" key="5">
    <source>
        <dbReference type="ARBA" id="ARBA00022840"/>
    </source>
</evidence>
<dbReference type="FunFam" id="2.40.50.100:FF:000003">
    <property type="entry name" value="Acetyl-CoA carboxylase biotin carboxyl carrier protein"/>
    <property type="match status" value="1"/>
</dbReference>
<evidence type="ECO:0000313" key="14">
    <source>
        <dbReference type="Proteomes" id="UP001151582"/>
    </source>
</evidence>
<evidence type="ECO:0000256" key="1">
    <source>
        <dbReference type="ARBA" id="ARBA00001953"/>
    </source>
</evidence>
<dbReference type="Gene3D" id="3.30.1490.20">
    <property type="entry name" value="ATP-grasp fold, A domain"/>
    <property type="match status" value="1"/>
</dbReference>
<organism evidence="13 14">
    <name type="scientific">Dimargaris verticillata</name>
    <dbReference type="NCBI Taxonomy" id="2761393"/>
    <lineage>
        <taxon>Eukaryota</taxon>
        <taxon>Fungi</taxon>
        <taxon>Fungi incertae sedis</taxon>
        <taxon>Zoopagomycota</taxon>
        <taxon>Kickxellomycotina</taxon>
        <taxon>Dimargaritomycetes</taxon>
        <taxon>Dimargaritales</taxon>
        <taxon>Dimargaritaceae</taxon>
        <taxon>Dimargaris</taxon>
    </lineage>
</organism>
<keyword evidence="6" id="KW-0809">Transit peptide</keyword>
<dbReference type="InterPro" id="IPR016185">
    <property type="entry name" value="PreATP-grasp_dom_sf"/>
</dbReference>
<keyword evidence="14" id="KW-1185">Reference proteome</keyword>
<dbReference type="PANTHER" id="PTHR18866:SF33">
    <property type="entry name" value="METHYLCROTONOYL-COA CARBOXYLASE SUBUNIT ALPHA, MITOCHONDRIAL-RELATED"/>
    <property type="match status" value="1"/>
</dbReference>
<keyword evidence="3" id="KW-0436">Ligase</keyword>
<dbReference type="PROSITE" id="PS50968">
    <property type="entry name" value="BIOTINYL_LIPOYL"/>
    <property type="match status" value="1"/>
</dbReference>
<evidence type="ECO:0000256" key="6">
    <source>
        <dbReference type="ARBA" id="ARBA00022946"/>
    </source>
</evidence>
<dbReference type="GO" id="GO:0005524">
    <property type="term" value="F:ATP binding"/>
    <property type="evidence" value="ECO:0007669"/>
    <property type="project" value="UniProtKB-UniRule"/>
</dbReference>
<evidence type="ECO:0000256" key="2">
    <source>
        <dbReference type="ARBA" id="ARBA00004305"/>
    </source>
</evidence>
<dbReference type="SUPFAM" id="SSF51230">
    <property type="entry name" value="Single hybrid motif"/>
    <property type="match status" value="1"/>
</dbReference>
<dbReference type="InterPro" id="IPR000089">
    <property type="entry name" value="Biotin_lipoyl"/>
</dbReference>
<dbReference type="PROSITE" id="PS50979">
    <property type="entry name" value="BC"/>
    <property type="match status" value="1"/>
</dbReference>
<dbReference type="Pfam" id="PF00364">
    <property type="entry name" value="Biotin_lipoyl"/>
    <property type="match status" value="1"/>
</dbReference>
<dbReference type="InterPro" id="IPR011761">
    <property type="entry name" value="ATP-grasp"/>
</dbReference>
<dbReference type="FunFam" id="3.30.470.20:FF:000028">
    <property type="entry name" value="Methylcrotonoyl-CoA carboxylase subunit alpha, mitochondrial"/>
    <property type="match status" value="1"/>
</dbReference>
<comment type="caution">
    <text evidence="13">The sequence shown here is derived from an EMBL/GenBank/DDBJ whole genome shotgun (WGS) entry which is preliminary data.</text>
</comment>
<dbReference type="Pfam" id="PF02785">
    <property type="entry name" value="Biotin_carb_C"/>
    <property type="match status" value="1"/>
</dbReference>
<evidence type="ECO:0000256" key="3">
    <source>
        <dbReference type="ARBA" id="ARBA00022598"/>
    </source>
</evidence>
<comment type="cofactor">
    <cofactor evidence="1">
        <name>biotin</name>
        <dbReference type="ChEBI" id="CHEBI:57586"/>
    </cofactor>
</comment>
<dbReference type="FunFam" id="3.30.1490.20:FF:000003">
    <property type="entry name" value="acetyl-CoA carboxylase isoform X1"/>
    <property type="match status" value="1"/>
</dbReference>
<dbReference type="InterPro" id="IPR005481">
    <property type="entry name" value="BC-like_N"/>
</dbReference>
<feature type="domain" description="Biotin carboxylation" evidence="12">
    <location>
        <begin position="42"/>
        <end position="493"/>
    </location>
</feature>
<evidence type="ECO:0000259" key="10">
    <source>
        <dbReference type="PROSITE" id="PS50968"/>
    </source>
</evidence>
<evidence type="ECO:0000259" key="11">
    <source>
        <dbReference type="PROSITE" id="PS50975"/>
    </source>
</evidence>
<dbReference type="PROSITE" id="PS50975">
    <property type="entry name" value="ATP_GRASP"/>
    <property type="match status" value="1"/>
</dbReference>
<keyword evidence="8" id="KW-0092">Biotin</keyword>
<dbReference type="Gene3D" id="3.30.700.40">
    <property type="match status" value="1"/>
</dbReference>
<comment type="subcellular location">
    <subcellularLocation>
        <location evidence="2">Mitochondrion matrix</location>
    </subcellularLocation>
</comment>
<dbReference type="GO" id="GO:0004485">
    <property type="term" value="F:methylcrotonoyl-CoA carboxylase activity"/>
    <property type="evidence" value="ECO:0007669"/>
    <property type="project" value="TreeGrafter"/>
</dbReference>
<dbReference type="SUPFAM" id="SSF52440">
    <property type="entry name" value="PreATP-grasp domain"/>
    <property type="match status" value="1"/>
</dbReference>
<dbReference type="CDD" id="cd06850">
    <property type="entry name" value="biotinyl_domain"/>
    <property type="match status" value="1"/>
</dbReference>
<dbReference type="AlphaFoldDB" id="A0A9W8B5T9"/>
<dbReference type="Gene3D" id="2.40.50.100">
    <property type="match status" value="1"/>
</dbReference>